<evidence type="ECO:0000313" key="7">
    <source>
        <dbReference type="Proteomes" id="UP001268542"/>
    </source>
</evidence>
<dbReference type="GO" id="GO:0005524">
    <property type="term" value="F:ATP binding"/>
    <property type="evidence" value="ECO:0007669"/>
    <property type="project" value="UniProtKB-KW"/>
</dbReference>
<feature type="domain" description="ABC transporter" evidence="5">
    <location>
        <begin position="267"/>
        <end position="508"/>
    </location>
</feature>
<evidence type="ECO:0000313" key="6">
    <source>
        <dbReference type="EMBL" id="MDT9593308.1"/>
    </source>
</evidence>
<dbReference type="CDD" id="cd03215">
    <property type="entry name" value="ABC_Carb_Monos_II"/>
    <property type="match status" value="1"/>
</dbReference>
<keyword evidence="3" id="KW-0547">Nucleotide-binding</keyword>
<dbReference type="InterPro" id="IPR050107">
    <property type="entry name" value="ABC_carbohydrate_import_ATPase"/>
</dbReference>
<evidence type="ECO:0000256" key="3">
    <source>
        <dbReference type="ARBA" id="ARBA00022741"/>
    </source>
</evidence>
<evidence type="ECO:0000256" key="2">
    <source>
        <dbReference type="ARBA" id="ARBA00022737"/>
    </source>
</evidence>
<dbReference type="EMBL" id="JAVYII010000004">
    <property type="protein sequence ID" value="MDT9593308.1"/>
    <property type="molecule type" value="Genomic_DNA"/>
</dbReference>
<dbReference type="PROSITE" id="PS00211">
    <property type="entry name" value="ABC_TRANSPORTER_1"/>
    <property type="match status" value="1"/>
</dbReference>
<comment type="caution">
    <text evidence="6">The sequence shown here is derived from an EMBL/GenBank/DDBJ whole genome shotgun (WGS) entry which is preliminary data.</text>
</comment>
<dbReference type="InterPro" id="IPR017871">
    <property type="entry name" value="ABC_transporter-like_CS"/>
</dbReference>
<dbReference type="Proteomes" id="UP001268542">
    <property type="component" value="Unassembled WGS sequence"/>
</dbReference>
<keyword evidence="1" id="KW-0813">Transport</keyword>
<dbReference type="RefSeq" id="WP_315732778.1">
    <property type="nucleotide sequence ID" value="NZ_JAVYII010000004.1"/>
</dbReference>
<proteinExistence type="predicted"/>
<dbReference type="InterPro" id="IPR003439">
    <property type="entry name" value="ABC_transporter-like_ATP-bd"/>
</dbReference>
<keyword evidence="2" id="KW-0677">Repeat</keyword>
<dbReference type="Pfam" id="PF00005">
    <property type="entry name" value="ABC_tran"/>
    <property type="match status" value="2"/>
</dbReference>
<name>A0ABU3PVR0_9ACTN</name>
<sequence length="524" mass="55075">MGTGTARPLLRIENLSKSFAGTKALDDVAFEVRAGEVMGLVGQNGSGKSTLIKVLAGYHQPDDGARAWLDDAPFALGDGPTAAEVGLRFVHQDLGLVPSLGALDNLALGRGYRRSRLGSISWRAEAEAGRELLGRLGYDFDLTRPVAQLRASERTGIAIARAVGGYEDGARVLVLDEPTASLPAAEAERLFRVVRSVNEAGVAVVYVSHRFPEILGLCDRVTVLKDGGLVATRDVATLTEPALVRLTIGRDLEMPGSHTASDVSSPEPGDGVLELRGLAGAGLEPLDLEVGRGQIVGVAGVTGSGRESVGRLVFGALERTGEVRVAGRPLGRTDPVVSLAAGMAYVPADRLANAAFVDMTLRENLTIARLRDVYGPLGLRRSRERDQTSRWLADLEVKPRDPEARLANLSGGNQQKVVLARALRLEPDVIVLDEPTQGVDVGAKQTIHDIVRRAAADGAGVLVVATESEELIALCDRVAVLVAGRCIGVFDTSTMSPDDLTELTMGTAVLGAGPDGAPRLAAAP</sequence>
<feature type="domain" description="ABC transporter" evidence="5">
    <location>
        <begin position="10"/>
        <end position="251"/>
    </location>
</feature>
<dbReference type="PROSITE" id="PS50893">
    <property type="entry name" value="ABC_TRANSPORTER_2"/>
    <property type="match status" value="2"/>
</dbReference>
<evidence type="ECO:0000259" key="5">
    <source>
        <dbReference type="PROSITE" id="PS50893"/>
    </source>
</evidence>
<keyword evidence="7" id="KW-1185">Reference proteome</keyword>
<keyword evidence="4 6" id="KW-0067">ATP-binding</keyword>
<dbReference type="InterPro" id="IPR003593">
    <property type="entry name" value="AAA+_ATPase"/>
</dbReference>
<gene>
    <name evidence="6" type="ORF">RDV89_09535</name>
</gene>
<dbReference type="PANTHER" id="PTHR43790">
    <property type="entry name" value="CARBOHYDRATE TRANSPORT ATP-BINDING PROTEIN MG119-RELATED"/>
    <property type="match status" value="1"/>
</dbReference>
<evidence type="ECO:0000256" key="1">
    <source>
        <dbReference type="ARBA" id="ARBA00022448"/>
    </source>
</evidence>
<dbReference type="SMART" id="SM00382">
    <property type="entry name" value="AAA"/>
    <property type="match status" value="2"/>
</dbReference>
<dbReference type="PANTHER" id="PTHR43790:SF9">
    <property type="entry name" value="GALACTOFURANOSE TRANSPORTER ATP-BINDING PROTEIN YTFR"/>
    <property type="match status" value="1"/>
</dbReference>
<reference evidence="6 7" key="1">
    <citation type="submission" date="2023-08" db="EMBL/GenBank/DDBJ databases">
        <title>Nocardioides seae sp. nov., a bacterium isolated from a soil.</title>
        <authorList>
            <person name="Wang X."/>
        </authorList>
    </citation>
    <scope>NUCLEOTIDE SEQUENCE [LARGE SCALE GENOMIC DNA]</scope>
    <source>
        <strain evidence="6 7">YZH12</strain>
    </source>
</reference>
<dbReference type="SUPFAM" id="SSF52540">
    <property type="entry name" value="P-loop containing nucleoside triphosphate hydrolases"/>
    <property type="match status" value="2"/>
</dbReference>
<dbReference type="CDD" id="cd03216">
    <property type="entry name" value="ABC_Carb_Monos_I"/>
    <property type="match status" value="1"/>
</dbReference>
<evidence type="ECO:0000256" key="4">
    <source>
        <dbReference type="ARBA" id="ARBA00022840"/>
    </source>
</evidence>
<organism evidence="6 7">
    <name type="scientific">Nocardioides imazamoxiresistens</name>
    <dbReference type="NCBI Taxonomy" id="3231893"/>
    <lineage>
        <taxon>Bacteria</taxon>
        <taxon>Bacillati</taxon>
        <taxon>Actinomycetota</taxon>
        <taxon>Actinomycetes</taxon>
        <taxon>Propionibacteriales</taxon>
        <taxon>Nocardioidaceae</taxon>
        <taxon>Nocardioides</taxon>
    </lineage>
</organism>
<dbReference type="InterPro" id="IPR027417">
    <property type="entry name" value="P-loop_NTPase"/>
</dbReference>
<accession>A0ABU3PVR0</accession>
<protein>
    <submittedName>
        <fullName evidence="6">Sugar ABC transporter ATP-binding protein</fullName>
    </submittedName>
</protein>
<dbReference type="Gene3D" id="3.40.50.300">
    <property type="entry name" value="P-loop containing nucleotide triphosphate hydrolases"/>
    <property type="match status" value="2"/>
</dbReference>